<accession>A0AAV0E2L5</accession>
<proteinExistence type="predicted"/>
<evidence type="ECO:0000313" key="5">
    <source>
        <dbReference type="Proteomes" id="UP001152523"/>
    </source>
</evidence>
<dbReference type="AlphaFoldDB" id="A0AAV0E2L5"/>
<comment type="caution">
    <text evidence="3">The sequence shown here is derived from an EMBL/GenBank/DDBJ whole genome shotgun (WGS) entry which is preliminary data.</text>
</comment>
<feature type="region of interest" description="Disordered" evidence="1">
    <location>
        <begin position="1"/>
        <end position="23"/>
    </location>
</feature>
<evidence type="ECO:0000313" key="3">
    <source>
        <dbReference type="EMBL" id="CAH9114491.1"/>
    </source>
</evidence>
<gene>
    <name evidence="3" type="ORF">CEPIT_LOCUS20756</name>
    <name evidence="4" type="ORF">CEPIT_LOCUS43680</name>
</gene>
<dbReference type="EMBL" id="CAMAPF010000224">
    <property type="protein sequence ID" value="CAH9114491.1"/>
    <property type="molecule type" value="Genomic_DNA"/>
</dbReference>
<evidence type="ECO:0000313" key="4">
    <source>
        <dbReference type="EMBL" id="CAH9147356.1"/>
    </source>
</evidence>
<sequence>MKKRQSEEEVTVQPAHPPPELPPVYQKQIGGSGKWLEVIVLWKKEKEFYFIVFLLYNFFDHTICFFFWYVFCCKTVNLDVGDGRIAVIVFGSVAPINGSASYIASVELVNSEFDSRV</sequence>
<name>A0AAV0E2L5_9ASTE</name>
<feature type="transmembrane region" description="Helical" evidence="2">
    <location>
        <begin position="48"/>
        <end position="71"/>
    </location>
</feature>
<keyword evidence="2" id="KW-0472">Membrane</keyword>
<dbReference type="Proteomes" id="UP001152523">
    <property type="component" value="Unassembled WGS sequence"/>
</dbReference>
<keyword evidence="5" id="KW-1185">Reference proteome</keyword>
<keyword evidence="2" id="KW-1133">Transmembrane helix</keyword>
<evidence type="ECO:0000256" key="2">
    <source>
        <dbReference type="SAM" id="Phobius"/>
    </source>
</evidence>
<dbReference type="EMBL" id="CAMAPF010001127">
    <property type="protein sequence ID" value="CAH9147356.1"/>
    <property type="molecule type" value="Genomic_DNA"/>
</dbReference>
<protein>
    <submittedName>
        <fullName evidence="3">Uncharacterized protein</fullName>
    </submittedName>
</protein>
<organism evidence="3 5">
    <name type="scientific">Cuscuta epithymum</name>
    <dbReference type="NCBI Taxonomy" id="186058"/>
    <lineage>
        <taxon>Eukaryota</taxon>
        <taxon>Viridiplantae</taxon>
        <taxon>Streptophyta</taxon>
        <taxon>Embryophyta</taxon>
        <taxon>Tracheophyta</taxon>
        <taxon>Spermatophyta</taxon>
        <taxon>Magnoliopsida</taxon>
        <taxon>eudicotyledons</taxon>
        <taxon>Gunneridae</taxon>
        <taxon>Pentapetalae</taxon>
        <taxon>asterids</taxon>
        <taxon>lamiids</taxon>
        <taxon>Solanales</taxon>
        <taxon>Convolvulaceae</taxon>
        <taxon>Cuscuteae</taxon>
        <taxon>Cuscuta</taxon>
        <taxon>Cuscuta subgen. Cuscuta</taxon>
    </lineage>
</organism>
<evidence type="ECO:0000256" key="1">
    <source>
        <dbReference type="SAM" id="MobiDB-lite"/>
    </source>
</evidence>
<feature type="non-terminal residue" evidence="3">
    <location>
        <position position="117"/>
    </location>
</feature>
<reference evidence="3" key="1">
    <citation type="submission" date="2022-07" db="EMBL/GenBank/DDBJ databases">
        <authorList>
            <person name="Macas J."/>
            <person name="Novak P."/>
            <person name="Neumann P."/>
        </authorList>
    </citation>
    <scope>NUCLEOTIDE SEQUENCE</scope>
</reference>
<keyword evidence="2" id="KW-0812">Transmembrane</keyword>